<dbReference type="EMBL" id="JBFMIA010000053">
    <property type="protein sequence ID" value="MEW9503422.1"/>
    <property type="molecule type" value="Genomic_DNA"/>
</dbReference>
<evidence type="ECO:0000256" key="1">
    <source>
        <dbReference type="SAM" id="Phobius"/>
    </source>
</evidence>
<dbReference type="InterPro" id="IPR006485">
    <property type="entry name" value="Phage-like_holin"/>
</dbReference>
<dbReference type="RefSeq" id="WP_367780907.1">
    <property type="nucleotide sequence ID" value="NZ_JBFMIA010000053.1"/>
</dbReference>
<keyword evidence="1" id="KW-0472">Membrane</keyword>
<name>A0ABV3Q7X6_9BACL</name>
<feature type="transmembrane region" description="Helical" evidence="1">
    <location>
        <begin position="12"/>
        <end position="31"/>
    </location>
</feature>
<accession>A0ABV3Q7X6</accession>
<dbReference type="NCBIfam" id="TIGR01598">
    <property type="entry name" value="holin_phiLC3"/>
    <property type="match status" value="1"/>
</dbReference>
<protein>
    <submittedName>
        <fullName evidence="2">Phage holin</fullName>
    </submittedName>
</protein>
<comment type="caution">
    <text evidence="2">The sequence shown here is derived from an EMBL/GenBank/DDBJ whole genome shotgun (WGS) entry which is preliminary data.</text>
</comment>
<keyword evidence="3" id="KW-1185">Reference proteome</keyword>
<feature type="transmembrane region" description="Helical" evidence="1">
    <location>
        <begin position="37"/>
        <end position="55"/>
    </location>
</feature>
<keyword evidence="1" id="KW-1133">Transmembrane helix</keyword>
<proteinExistence type="predicted"/>
<gene>
    <name evidence="2" type="ORF">AB1471_16790</name>
</gene>
<evidence type="ECO:0000313" key="2">
    <source>
        <dbReference type="EMBL" id="MEW9503422.1"/>
    </source>
</evidence>
<sequence length="79" mass="9024">MYINWKIRLQSYPFWTALFALIGFLLVQFGLWNIGDYQTLVELLLVVLVTGGIITDPTTAGVNDSKQVLEYTKARKDIE</sequence>
<dbReference type="Pfam" id="PF04531">
    <property type="entry name" value="Phage_holin_1"/>
    <property type="match status" value="1"/>
</dbReference>
<reference evidence="2 3" key="1">
    <citation type="journal article" date="1979" name="Int. J. Syst. Evol. Microbiol.">
        <title>Bacillus globisporus subsp. marinus subsp. nov.</title>
        <authorList>
            <person name="Liu H."/>
        </authorList>
    </citation>
    <scope>NUCLEOTIDE SEQUENCE [LARGE SCALE GENOMIC DNA]</scope>
    <source>
        <strain evidence="2 3">DSM 1297</strain>
    </source>
</reference>
<organism evidence="2 3">
    <name type="scientific">Jeotgalibacillus marinus</name>
    <dbReference type="NCBI Taxonomy" id="86667"/>
    <lineage>
        <taxon>Bacteria</taxon>
        <taxon>Bacillati</taxon>
        <taxon>Bacillota</taxon>
        <taxon>Bacilli</taxon>
        <taxon>Bacillales</taxon>
        <taxon>Caryophanaceae</taxon>
        <taxon>Jeotgalibacillus</taxon>
    </lineage>
</organism>
<keyword evidence="1" id="KW-0812">Transmembrane</keyword>
<evidence type="ECO:0000313" key="3">
    <source>
        <dbReference type="Proteomes" id="UP001556040"/>
    </source>
</evidence>
<dbReference type="Proteomes" id="UP001556040">
    <property type="component" value="Unassembled WGS sequence"/>
</dbReference>